<reference evidence="3" key="1">
    <citation type="submission" date="2025-08" db="UniProtKB">
        <authorList>
            <consortium name="RefSeq"/>
        </authorList>
    </citation>
    <scope>IDENTIFICATION</scope>
    <source>
        <tissue evidence="3">Brain</tissue>
    </source>
</reference>
<gene>
    <name evidence="3" type="primary">LOC123394744</name>
</gene>
<protein>
    <submittedName>
        <fullName evidence="3">Uncharacterized protein LOC123394744</fullName>
    </submittedName>
</protein>
<sequence length="216" mass="23347">MIPRPHLAPPLTRPAPWPSSFVSSSPLPPLLAQLLLLLPSPTPWAVEPGRVARATREAGPGARRLEPGELEWGRGTQCGTDCSRSTVSFRRPLGDRATFQTPRIRSDVRTEVTRGQGKVGEGRSGRIWHTTAEKELGDLAVCGQERVNRANRSCVAQSLTWAARFCSIVNRGPGGECPDDDVTNLPPFSGIVGGGVAERQDLETTRWAVSPALQDL</sequence>
<evidence type="ECO:0000256" key="1">
    <source>
        <dbReference type="SAM" id="MobiDB-lite"/>
    </source>
</evidence>
<evidence type="ECO:0000313" key="2">
    <source>
        <dbReference type="Proteomes" id="UP000000715"/>
    </source>
</evidence>
<keyword evidence="2" id="KW-1185">Reference proteome</keyword>
<feature type="region of interest" description="Disordered" evidence="1">
    <location>
        <begin position="1"/>
        <end position="22"/>
    </location>
</feature>
<dbReference type="Proteomes" id="UP000000715">
    <property type="component" value="Unplaced"/>
</dbReference>
<dbReference type="AlphaFoldDB" id="A0A8U0VA15"/>
<accession>A0A8U0VA15</accession>
<evidence type="ECO:0000313" key="3">
    <source>
        <dbReference type="RefSeq" id="XP_044945405.1"/>
    </source>
</evidence>
<organism evidence="2 3">
    <name type="scientific">Mustela putorius furo</name>
    <name type="common">European domestic ferret</name>
    <name type="synonym">Mustela furo</name>
    <dbReference type="NCBI Taxonomy" id="9669"/>
    <lineage>
        <taxon>Eukaryota</taxon>
        <taxon>Metazoa</taxon>
        <taxon>Chordata</taxon>
        <taxon>Craniata</taxon>
        <taxon>Vertebrata</taxon>
        <taxon>Euteleostomi</taxon>
        <taxon>Mammalia</taxon>
        <taxon>Eutheria</taxon>
        <taxon>Laurasiatheria</taxon>
        <taxon>Carnivora</taxon>
        <taxon>Caniformia</taxon>
        <taxon>Musteloidea</taxon>
        <taxon>Mustelidae</taxon>
        <taxon>Mustelinae</taxon>
        <taxon>Mustela</taxon>
    </lineage>
</organism>
<feature type="compositionally biased region" description="Pro residues" evidence="1">
    <location>
        <begin position="1"/>
        <end position="17"/>
    </location>
</feature>
<dbReference type="RefSeq" id="XP_044945405.1">
    <property type="nucleotide sequence ID" value="XM_045089470.1"/>
</dbReference>
<dbReference type="GeneID" id="123394744"/>
<proteinExistence type="predicted"/>
<name>A0A8U0VA15_MUSPF</name>